<dbReference type="InterPro" id="IPR000408">
    <property type="entry name" value="Reg_chr_condens"/>
</dbReference>
<dbReference type="SUPFAM" id="SSF54695">
    <property type="entry name" value="POZ domain"/>
    <property type="match status" value="1"/>
</dbReference>
<keyword evidence="4" id="KW-1185">Reference proteome</keyword>
<dbReference type="SUPFAM" id="SSF50985">
    <property type="entry name" value="RCC1/BLIP-II"/>
    <property type="match status" value="1"/>
</dbReference>
<dbReference type="Pfam" id="PF00651">
    <property type="entry name" value="BTB"/>
    <property type="match status" value="1"/>
</dbReference>
<dbReference type="CDD" id="cd18186">
    <property type="entry name" value="BTB_POZ_ZBTB_KLHL-like"/>
    <property type="match status" value="1"/>
</dbReference>
<dbReference type="PANTHER" id="PTHR45982">
    <property type="entry name" value="REGULATOR OF CHROMOSOME CONDENSATION"/>
    <property type="match status" value="1"/>
</dbReference>
<feature type="domain" description="BTB" evidence="2">
    <location>
        <begin position="456"/>
        <end position="540"/>
    </location>
</feature>
<organism evidence="3 4">
    <name type="scientific">Anaeramoeba flamelloides</name>
    <dbReference type="NCBI Taxonomy" id="1746091"/>
    <lineage>
        <taxon>Eukaryota</taxon>
        <taxon>Metamonada</taxon>
        <taxon>Anaeramoebidae</taxon>
        <taxon>Anaeramoeba</taxon>
    </lineage>
</organism>
<feature type="repeat" description="RCC1" evidence="1">
    <location>
        <begin position="245"/>
        <end position="291"/>
    </location>
</feature>
<dbReference type="PROSITE" id="PS50012">
    <property type="entry name" value="RCC1_3"/>
    <property type="match status" value="1"/>
</dbReference>
<protein>
    <recommendedName>
        <fullName evidence="2">BTB domain-containing protein</fullName>
    </recommendedName>
</protein>
<dbReference type="Gene3D" id="3.30.710.10">
    <property type="entry name" value="Potassium Channel Kv1.1, Chain A"/>
    <property type="match status" value="1"/>
</dbReference>
<name>A0ABQ8YD98_9EUKA</name>
<evidence type="ECO:0000313" key="4">
    <source>
        <dbReference type="Proteomes" id="UP001150062"/>
    </source>
</evidence>
<dbReference type="InterPro" id="IPR051553">
    <property type="entry name" value="Ran_GTPase-activating"/>
</dbReference>
<dbReference type="Gene3D" id="2.130.10.30">
    <property type="entry name" value="Regulator of chromosome condensation 1/beta-lactamase-inhibitor protein II"/>
    <property type="match status" value="1"/>
</dbReference>
<dbReference type="InterPro" id="IPR009091">
    <property type="entry name" value="RCC1/BLIP-II"/>
</dbReference>
<evidence type="ECO:0000259" key="2">
    <source>
        <dbReference type="PROSITE" id="PS50097"/>
    </source>
</evidence>
<dbReference type="Proteomes" id="UP001150062">
    <property type="component" value="Unassembled WGS sequence"/>
</dbReference>
<dbReference type="InterPro" id="IPR000210">
    <property type="entry name" value="BTB/POZ_dom"/>
</dbReference>
<sequence>MESIIFGKNEFLELPIESKSNRIKKPSKILIKEKILCIAGSRNDFLYYLMNGDLILRGEVTHKMEKTLNISFQIKSLKSNYSNFLLLSFSGDVFVIGNGVSHSSYFKKVGEHIYQANFQGTKLEGKTISKIEVGRNSFYYLTTEGELYGSGRNDHGELNGNKLEQNKPILVHQNVLSVSGGTMANSIYFQTFDNKFYCQGGNLNGKLGISTKQNSIQKTELTFFKNFNSLKLYNGHEHSIALCDGEIYGCGSADWCGLGHQSSVFTKIKVVDGPVVKVRVGAYHTIFVTESGDLYGFGGDFWNQLGLDQEKCVSVRHPRKIQTGFKINIDEHKIATSILATAVYPRCFNTCYSGFSDLFSNHRNELTGALDSIKGIPVHKSLVECRAKMSLETIKEKLKNHDQQEILSWLEWVYTEKINGFKAVDSIMYALHTTHDWKHQRLQNDISKLWDDQNSSDFTIIVPDPEIEKEVDEQDDDDDEEFDEIYVHKFLLFAKSGLFQKMFTNVEEKLNSVKDYSKKTFESLELIFKFFYTNSIELSADHDPELVVEELADTEEYYQLMETGRLARQLETIKKRYL</sequence>
<gene>
    <name evidence="3" type="ORF">M0813_22444</name>
</gene>
<dbReference type="PROSITE" id="PS50097">
    <property type="entry name" value="BTB"/>
    <property type="match status" value="1"/>
</dbReference>
<dbReference type="Pfam" id="PF13540">
    <property type="entry name" value="RCC1_2"/>
    <property type="match status" value="2"/>
</dbReference>
<evidence type="ECO:0000256" key="1">
    <source>
        <dbReference type="PROSITE-ProRule" id="PRU00235"/>
    </source>
</evidence>
<proteinExistence type="predicted"/>
<reference evidence="3" key="1">
    <citation type="submission" date="2022-08" db="EMBL/GenBank/DDBJ databases">
        <title>Novel sulfate-reducing endosymbionts in the free-living metamonad Anaeramoeba.</title>
        <authorList>
            <person name="Jerlstrom-Hultqvist J."/>
            <person name="Cepicka I."/>
            <person name="Gallot-Lavallee L."/>
            <person name="Salas-Leiva D."/>
            <person name="Curtis B.A."/>
            <person name="Zahonova K."/>
            <person name="Pipaliya S."/>
            <person name="Dacks J."/>
            <person name="Roger A.J."/>
        </authorList>
    </citation>
    <scope>NUCLEOTIDE SEQUENCE</scope>
    <source>
        <strain evidence="3">Schooner1</strain>
    </source>
</reference>
<accession>A0ABQ8YD98</accession>
<dbReference type="PANTHER" id="PTHR45982:SF1">
    <property type="entry name" value="REGULATOR OF CHROMOSOME CONDENSATION"/>
    <property type="match status" value="1"/>
</dbReference>
<dbReference type="InterPro" id="IPR011333">
    <property type="entry name" value="SKP1/BTB/POZ_sf"/>
</dbReference>
<evidence type="ECO:0000313" key="3">
    <source>
        <dbReference type="EMBL" id="KAJ6242585.1"/>
    </source>
</evidence>
<comment type="caution">
    <text evidence="3">The sequence shown here is derived from an EMBL/GenBank/DDBJ whole genome shotgun (WGS) entry which is preliminary data.</text>
</comment>
<dbReference type="EMBL" id="JAOAOG010000174">
    <property type="protein sequence ID" value="KAJ6242585.1"/>
    <property type="molecule type" value="Genomic_DNA"/>
</dbReference>